<proteinExistence type="predicted"/>
<dbReference type="AlphaFoldDB" id="A0A0N8R4B3"/>
<reference evidence="1 2" key="1">
    <citation type="submission" date="2015-09" db="EMBL/GenBank/DDBJ databases">
        <title>Genome announcement of multiple Pseudomonas syringae strains.</title>
        <authorList>
            <person name="Thakur S."/>
            <person name="Wang P.W."/>
            <person name="Gong Y."/>
            <person name="Weir B.S."/>
            <person name="Guttman D.S."/>
        </authorList>
    </citation>
    <scope>NUCLEOTIDE SEQUENCE [LARGE SCALE GENOMIC DNA]</scope>
    <source>
        <strain evidence="1 2">ICMP17524</strain>
    </source>
</reference>
<evidence type="ECO:0000313" key="1">
    <source>
        <dbReference type="EMBL" id="KPW91910.1"/>
    </source>
</evidence>
<keyword evidence="1" id="KW-0449">Lipoprotein</keyword>
<dbReference type="Pfam" id="PF11254">
    <property type="entry name" value="DUF3053"/>
    <property type="match status" value="1"/>
</dbReference>
<comment type="caution">
    <text evidence="1">The sequence shown here is derived from an EMBL/GenBank/DDBJ whole genome shotgun (WGS) entry which is preliminary data.</text>
</comment>
<evidence type="ECO:0000313" key="2">
    <source>
        <dbReference type="Proteomes" id="UP000050356"/>
    </source>
</evidence>
<name>A0A0N8R4B3_PSESX</name>
<dbReference type="PATRIC" id="fig|264451.4.peg.4814"/>
<dbReference type="Proteomes" id="UP000050356">
    <property type="component" value="Unassembled WGS sequence"/>
</dbReference>
<dbReference type="InterPro" id="IPR021413">
    <property type="entry name" value="DUF3053"/>
</dbReference>
<dbReference type="EMBL" id="LJQA01000516">
    <property type="protein sequence ID" value="KPW91910.1"/>
    <property type="molecule type" value="Genomic_DNA"/>
</dbReference>
<accession>A0A0N8R4B3</accession>
<protein>
    <submittedName>
        <fullName evidence="1">Putative lipoprotein</fullName>
    </submittedName>
</protein>
<organism evidence="1 2">
    <name type="scientific">Pseudomonas syringae pv. cerasicola</name>
    <dbReference type="NCBI Taxonomy" id="264451"/>
    <lineage>
        <taxon>Bacteria</taxon>
        <taxon>Pseudomonadati</taxon>
        <taxon>Pseudomonadota</taxon>
        <taxon>Gammaproteobacteria</taxon>
        <taxon>Pseudomonadales</taxon>
        <taxon>Pseudomonadaceae</taxon>
        <taxon>Pseudomonas</taxon>
        <taxon>Pseudomonas syringae</taxon>
    </lineage>
</organism>
<sequence>MPMSAHSHHPEVPDMKSLFRPVLLLAVALPLLLTGCGDKEPEQRTAFTQFLQNPNYRQARCARSQTDGR</sequence>
<gene>
    <name evidence="1" type="ORF">ALO50_03439</name>
</gene>